<dbReference type="EMBL" id="ACVC01000224">
    <property type="protein sequence ID" value="EFO61533.1"/>
    <property type="molecule type" value="Genomic_DNA"/>
</dbReference>
<name>E1F7Q0_GIAIA</name>
<feature type="compositionally biased region" description="Basic and acidic residues" evidence="1">
    <location>
        <begin position="208"/>
        <end position="222"/>
    </location>
</feature>
<dbReference type="AlphaFoldDB" id="E1F7Q0"/>
<dbReference type="OMA" id="NRSAICK"/>
<comment type="caution">
    <text evidence="2">The sequence shown here is derived from an EMBL/GenBank/DDBJ whole genome shotgun (WGS) entry which is preliminary data.</text>
</comment>
<dbReference type="Proteomes" id="UP000008974">
    <property type="component" value="Unassembled WGS sequence"/>
</dbReference>
<proteinExistence type="predicted"/>
<evidence type="ECO:0000313" key="3">
    <source>
        <dbReference type="Proteomes" id="UP000008974"/>
    </source>
</evidence>
<dbReference type="VEuPathDB" id="GiardiaDB:GLP15_4600"/>
<feature type="compositionally biased region" description="Low complexity" evidence="1">
    <location>
        <begin position="135"/>
        <end position="148"/>
    </location>
</feature>
<gene>
    <name evidence="2" type="ORF">GLP15_4600</name>
</gene>
<accession>E1F7Q0</accession>
<evidence type="ECO:0000313" key="2">
    <source>
        <dbReference type="EMBL" id="EFO61533.1"/>
    </source>
</evidence>
<reference evidence="2 3" key="1">
    <citation type="journal article" date="2010" name="BMC Genomics">
        <title>Genome analysis and comparative genomics of a Giardia intestinalis assemblage E isolate.</title>
        <authorList>
            <person name="Jerlstrom-Hultqvist J."/>
            <person name="Franzen O."/>
            <person name="Ankarklev J."/>
            <person name="Xu F."/>
            <person name="Nohynkova E."/>
            <person name="Andersson J.O."/>
            <person name="Svard S.G."/>
            <person name="Andersson B."/>
        </authorList>
    </citation>
    <scope>NUCLEOTIDE SEQUENCE [LARGE SCALE GENOMIC DNA]</scope>
    <source>
        <strain evidence="2 3">P15</strain>
    </source>
</reference>
<feature type="compositionally biased region" description="Polar residues" evidence="1">
    <location>
        <begin position="150"/>
        <end position="159"/>
    </location>
</feature>
<sequence>MQNTVKVKVQLLKTLDDGSVDPNCYACKMGHVILTSDGRISSESPAVKDKRLLIKKNGKVDNRSAICKKTVDQDKTIQASLAQTSLASSLSMTQPNTILTTRDSTETTTPSVQQGSTLSITSECKSIVHATVSSVPSAPSIPSVQPISTAPLSMPNTMVQPPVPTQKPQLSSLAPLPLPPPVPAVRQSPQLQTLVTTHRNPQFPSANHQEKAPVPKGPEHQAHHNSSVHSTESIFNRAAIPRTHEFACAVYSMASTRSYFTYNFLCFLQRLFHRPVDTEEESILGLQPFYNCLSQEAKDVLMKNLPGCEKELVLRLLGQSIQLMSPSALSVIDAIESAISEDKPFTNACQTLNQLSKHVRSALLTNS</sequence>
<feature type="region of interest" description="Disordered" evidence="1">
    <location>
        <begin position="135"/>
        <end position="172"/>
    </location>
</feature>
<protein>
    <submittedName>
        <fullName evidence="2">Uncharacterized protein</fullName>
    </submittedName>
</protein>
<dbReference type="OrthoDB" id="10258694at2759"/>
<feature type="region of interest" description="Disordered" evidence="1">
    <location>
        <begin position="200"/>
        <end position="229"/>
    </location>
</feature>
<evidence type="ECO:0000256" key="1">
    <source>
        <dbReference type="SAM" id="MobiDB-lite"/>
    </source>
</evidence>
<organism evidence="2 3">
    <name type="scientific">Giardia intestinalis (strain P15)</name>
    <name type="common">Giardia lamblia</name>
    <dbReference type="NCBI Taxonomy" id="658858"/>
    <lineage>
        <taxon>Eukaryota</taxon>
        <taxon>Metamonada</taxon>
        <taxon>Diplomonadida</taxon>
        <taxon>Hexamitidae</taxon>
        <taxon>Giardiinae</taxon>
        <taxon>Giardia</taxon>
    </lineage>
</organism>